<dbReference type="PANTHER" id="PTHR46227">
    <property type="entry name" value="GLUTAMATE RECEPTOR-INTERACTING PROTEIN GRIP"/>
    <property type="match status" value="1"/>
</dbReference>
<feature type="domain" description="PDZ" evidence="5">
    <location>
        <begin position="260"/>
        <end position="342"/>
    </location>
</feature>
<feature type="region of interest" description="Disordered" evidence="4">
    <location>
        <begin position="441"/>
        <end position="463"/>
    </location>
</feature>
<dbReference type="CDD" id="cd06685">
    <property type="entry name" value="PDZ7_GRIP1-2-like"/>
    <property type="match status" value="1"/>
</dbReference>
<feature type="compositionally biased region" description="Polar residues" evidence="4">
    <location>
        <begin position="574"/>
        <end position="592"/>
    </location>
</feature>
<feature type="domain" description="PDZ" evidence="5">
    <location>
        <begin position="160"/>
        <end position="245"/>
    </location>
</feature>
<dbReference type="Ensembl" id="ENSOMET00000029988.1">
    <property type="protein sequence ID" value="ENSOMEP00000020509.1"/>
    <property type="gene ID" value="ENSOMEG00000022476.1"/>
</dbReference>
<evidence type="ECO:0000313" key="6">
    <source>
        <dbReference type="Ensembl" id="ENSOMEP00000020509.1"/>
    </source>
</evidence>
<keyword evidence="7" id="KW-1185">Reference proteome</keyword>
<dbReference type="SMART" id="SM00228">
    <property type="entry name" value="PDZ"/>
    <property type="match status" value="4"/>
</dbReference>
<dbReference type="AlphaFoldDB" id="A0A3B3CTS0"/>
<dbReference type="FunFam" id="2.30.42.10:FF:000025">
    <property type="entry name" value="Glutamate receptor interacting protein 1"/>
    <property type="match status" value="1"/>
</dbReference>
<feature type="region of interest" description="Disordered" evidence="4">
    <location>
        <begin position="339"/>
        <end position="368"/>
    </location>
</feature>
<dbReference type="PANTHER" id="PTHR46227:SF3">
    <property type="entry name" value="GLUTAMATE RECEPTOR-INTERACTING PROTEIN 1"/>
    <property type="match status" value="1"/>
</dbReference>
<sequence length="638" mass="68592">LDAQHSGRPRRRTSRVPVSPLTPHPQNPESGLMVLLLLVSLASSTVGLAGQVVHTETTEVMLVGDGIMGFGLQLQGGVFATETLSSPPLIAYIDPDSPAERCGILQIGDRILSINGVPTEDSTLEETNQLLRDSSITAQLTLEIEFDVAESVVPSSGTFHVKLPKKPGVELGITISSPSNRKPGDPLIISDIKKGSVAHRTGTLELGDKLLAIDNIRVENCSMEEAVQILQQCEELVKLKIRKDEDNSDEQEVSGSIIYTVELQRYGGPLGITISGTEEPFDPIIISSLSKGGLAERTGAIHVGDRILAINSSSLKGKPLSEAISLLQQAGETVTLKIKKQGERRSTPQTSSARQRANPLSDLGLSDEDWDRPLLGGFNVGHDGTEPDQEENFWSQALEDLETCGQSGILRELEATIMSGSTLSLNHDPTPLRSTLGRQASFQERSNSKPQVTPRSNTLPSDPQRRAFAMRKMRQEVNDILNQNPVELHKVLVLEKSSDLEDFGFSVSDGLLDRGVYVNNIRPGGPAEKGGLCAYDRILQINHVRTRDFDCCLVVPLIAESPNRLELVISRNPSSSPATMTNHNNGATNCSPAPQPTGDAVGPSELCTDHVDEGGPIKWNQPGDGLGAGLGSVTNSSL</sequence>
<accession>A0A3B3CTS0</accession>
<evidence type="ECO:0000256" key="2">
    <source>
        <dbReference type="ARBA" id="ARBA00022490"/>
    </source>
</evidence>
<dbReference type="InterPro" id="IPR001478">
    <property type="entry name" value="PDZ"/>
</dbReference>
<dbReference type="InterPro" id="IPR043545">
    <property type="entry name" value="GRIP1/2"/>
</dbReference>
<dbReference type="GeneTree" id="ENSGT00940000158692"/>
<name>A0A3B3CTS0_ORYME</name>
<reference evidence="6" key="2">
    <citation type="submission" date="2025-09" db="UniProtKB">
        <authorList>
            <consortium name="Ensembl"/>
        </authorList>
    </citation>
    <scope>IDENTIFICATION</scope>
</reference>
<keyword evidence="2" id="KW-0963">Cytoplasm</keyword>
<dbReference type="GO" id="GO:0005737">
    <property type="term" value="C:cytoplasm"/>
    <property type="evidence" value="ECO:0007669"/>
    <property type="project" value="UniProtKB-SubCell"/>
</dbReference>
<dbReference type="PROSITE" id="PS50106">
    <property type="entry name" value="PDZ"/>
    <property type="match status" value="4"/>
</dbReference>
<dbReference type="FunFam" id="2.30.42.10:FF:000034">
    <property type="entry name" value="Glutamate receptor interacting protein 1"/>
    <property type="match status" value="1"/>
</dbReference>
<dbReference type="CDD" id="cd06683">
    <property type="entry name" value="PDZ6_GRIP1-2-like"/>
    <property type="match status" value="1"/>
</dbReference>
<dbReference type="Pfam" id="PF17820">
    <property type="entry name" value="PDZ_6"/>
    <property type="match status" value="1"/>
</dbReference>
<comment type="subcellular location">
    <subcellularLocation>
        <location evidence="1">Cytoplasm</location>
    </subcellularLocation>
</comment>
<protein>
    <submittedName>
        <fullName evidence="6">Glutamate receptor interacting protein 1</fullName>
    </submittedName>
</protein>
<proteinExistence type="predicted"/>
<evidence type="ECO:0000313" key="7">
    <source>
        <dbReference type="Proteomes" id="UP000261560"/>
    </source>
</evidence>
<dbReference type="SUPFAM" id="SSF50156">
    <property type="entry name" value="PDZ domain-like"/>
    <property type="match status" value="4"/>
</dbReference>
<evidence type="ECO:0000256" key="1">
    <source>
        <dbReference type="ARBA" id="ARBA00004496"/>
    </source>
</evidence>
<dbReference type="Gene3D" id="2.30.42.10">
    <property type="match status" value="4"/>
</dbReference>
<dbReference type="FunFam" id="2.30.42.10:FF:000022">
    <property type="entry name" value="Glutamate receptor interacting protein 1"/>
    <property type="match status" value="1"/>
</dbReference>
<dbReference type="GO" id="GO:0098887">
    <property type="term" value="P:neurotransmitter receptor transport, endosome to postsynaptic membrane"/>
    <property type="evidence" value="ECO:0007669"/>
    <property type="project" value="TreeGrafter"/>
</dbReference>
<dbReference type="CDD" id="cd06682">
    <property type="entry name" value="PDZ5_GRIP1-2-like"/>
    <property type="match status" value="1"/>
</dbReference>
<keyword evidence="3" id="KW-0677">Repeat</keyword>
<feature type="region of interest" description="Disordered" evidence="4">
    <location>
        <begin position="574"/>
        <end position="638"/>
    </location>
</feature>
<dbReference type="FunFam" id="2.30.42.10:FF:000035">
    <property type="entry name" value="Glutamate receptor interacting protein 1"/>
    <property type="match status" value="1"/>
</dbReference>
<organism evidence="6 7">
    <name type="scientific">Oryzias melastigma</name>
    <name type="common">Marine medaka</name>
    <dbReference type="NCBI Taxonomy" id="30732"/>
    <lineage>
        <taxon>Eukaryota</taxon>
        <taxon>Metazoa</taxon>
        <taxon>Chordata</taxon>
        <taxon>Craniata</taxon>
        <taxon>Vertebrata</taxon>
        <taxon>Euteleostomi</taxon>
        <taxon>Actinopterygii</taxon>
        <taxon>Neopterygii</taxon>
        <taxon>Teleostei</taxon>
        <taxon>Neoteleostei</taxon>
        <taxon>Acanthomorphata</taxon>
        <taxon>Ovalentaria</taxon>
        <taxon>Atherinomorphae</taxon>
        <taxon>Beloniformes</taxon>
        <taxon>Adrianichthyidae</taxon>
        <taxon>Oryziinae</taxon>
        <taxon>Oryzias</taxon>
    </lineage>
</organism>
<reference evidence="6" key="1">
    <citation type="submission" date="2025-08" db="UniProtKB">
        <authorList>
            <consortium name="Ensembl"/>
        </authorList>
    </citation>
    <scope>IDENTIFICATION</scope>
</reference>
<feature type="domain" description="PDZ" evidence="5">
    <location>
        <begin position="491"/>
        <end position="573"/>
    </location>
</feature>
<evidence type="ECO:0000259" key="5">
    <source>
        <dbReference type="PROSITE" id="PS50106"/>
    </source>
</evidence>
<dbReference type="CDD" id="cd06686">
    <property type="entry name" value="PDZ4_GRIP1-2-like"/>
    <property type="match status" value="1"/>
</dbReference>
<feature type="domain" description="PDZ" evidence="5">
    <location>
        <begin position="59"/>
        <end position="142"/>
    </location>
</feature>
<feature type="compositionally biased region" description="Polar residues" evidence="4">
    <location>
        <begin position="441"/>
        <end position="461"/>
    </location>
</feature>
<evidence type="ECO:0000256" key="4">
    <source>
        <dbReference type="SAM" id="MobiDB-lite"/>
    </source>
</evidence>
<dbReference type="InterPro" id="IPR036034">
    <property type="entry name" value="PDZ_sf"/>
</dbReference>
<feature type="region of interest" description="Disordered" evidence="4">
    <location>
        <begin position="1"/>
        <end position="25"/>
    </location>
</feature>
<dbReference type="Pfam" id="PF00595">
    <property type="entry name" value="PDZ"/>
    <property type="match status" value="3"/>
</dbReference>
<evidence type="ECO:0000256" key="3">
    <source>
        <dbReference type="ARBA" id="ARBA00022737"/>
    </source>
</evidence>
<dbReference type="Proteomes" id="UP000261560">
    <property type="component" value="Unplaced"/>
</dbReference>
<dbReference type="InterPro" id="IPR041489">
    <property type="entry name" value="PDZ_6"/>
</dbReference>